<organism evidence="3 4">
    <name type="scientific">Elaeophora elaphi</name>
    <dbReference type="NCBI Taxonomy" id="1147741"/>
    <lineage>
        <taxon>Eukaryota</taxon>
        <taxon>Metazoa</taxon>
        <taxon>Ecdysozoa</taxon>
        <taxon>Nematoda</taxon>
        <taxon>Chromadorea</taxon>
        <taxon>Rhabditida</taxon>
        <taxon>Spirurina</taxon>
        <taxon>Spiruromorpha</taxon>
        <taxon>Filarioidea</taxon>
        <taxon>Onchocercidae</taxon>
        <taxon>Elaeophora</taxon>
    </lineage>
</organism>
<proteinExistence type="predicted"/>
<evidence type="ECO:0000256" key="1">
    <source>
        <dbReference type="SAM" id="Phobius"/>
    </source>
</evidence>
<dbReference type="Proteomes" id="UP000050640">
    <property type="component" value="Unplaced"/>
</dbReference>
<evidence type="ECO:0000256" key="2">
    <source>
        <dbReference type="SAM" id="SignalP"/>
    </source>
</evidence>
<evidence type="ECO:0000313" key="4">
    <source>
        <dbReference type="WBParaSite" id="EEL_0000452601-mRNA-1"/>
    </source>
</evidence>
<keyword evidence="1" id="KW-1133">Transmembrane helix</keyword>
<dbReference type="WBParaSite" id="EEL_0000452601-mRNA-1">
    <property type="protein sequence ID" value="EEL_0000452601-mRNA-1"/>
    <property type="gene ID" value="EEL_0000452601"/>
</dbReference>
<reference evidence="4" key="1">
    <citation type="submission" date="2017-02" db="UniProtKB">
        <authorList>
            <consortium name="WormBaseParasite"/>
        </authorList>
    </citation>
    <scope>IDENTIFICATION</scope>
</reference>
<dbReference type="AlphaFoldDB" id="A0A0R3RRX6"/>
<protein>
    <submittedName>
        <fullName evidence="4">CX domain-containing protein</fullName>
    </submittedName>
</protein>
<keyword evidence="3" id="KW-1185">Reference proteome</keyword>
<keyword evidence="2" id="KW-0732">Signal</keyword>
<accession>A0A0R3RRX6</accession>
<evidence type="ECO:0000313" key="3">
    <source>
        <dbReference type="Proteomes" id="UP000050640"/>
    </source>
</evidence>
<feature type="transmembrane region" description="Helical" evidence="1">
    <location>
        <begin position="35"/>
        <end position="51"/>
    </location>
</feature>
<feature type="signal peptide" evidence="2">
    <location>
        <begin position="1"/>
        <end position="21"/>
    </location>
</feature>
<name>A0A0R3RRX6_9BILA</name>
<sequence length="62" mass="7316">MHSSFFQRCVIVGLWILPCGGSGVSEMYYYYDGYGYYYHYVPYGGGLLFICKDKSNEIRRYE</sequence>
<feature type="chain" id="PRO_5006447747" evidence="2">
    <location>
        <begin position="22"/>
        <end position="62"/>
    </location>
</feature>
<keyword evidence="1" id="KW-0472">Membrane</keyword>
<keyword evidence="1" id="KW-0812">Transmembrane</keyword>